<dbReference type="Gene3D" id="2.40.420.20">
    <property type="match status" value="1"/>
</dbReference>
<feature type="domain" description="YknX-like C-terminal permuted SH3-like" evidence="12">
    <location>
        <begin position="304"/>
        <end position="370"/>
    </location>
</feature>
<dbReference type="InterPro" id="IPR058637">
    <property type="entry name" value="YknX-like_C"/>
</dbReference>
<evidence type="ECO:0000313" key="14">
    <source>
        <dbReference type="Proteomes" id="UP000239772"/>
    </source>
</evidence>
<sequence>MRSRAAISALAMTASLLAFGSVAVAQSPAPSPKGQSGAAPRAAPVLLGKAERRPIPVRFDTIGSVQPMATVTLRSRVESQIMAAPFQDGAKVRKGDLLFQLDARQIEAQLKQAEANLARSKAQLEQAQRDVRRAEQLAANEYASRQKLDDSRTAVLTIGAQIQADEAAIENLKVQLSYYTLRAPIDGRVGVAGLRPGNIAKTGDGSVALATINQLSPIYISFAMPQRLLPDLRQAMTAGGGTVTATPQGLKSGVDGKIAVFDNTVDGATGTITIRAIFENADELLWPGQLCNVRVTLRVEDNAVAVPREAVQTSQTGSFVFTVADGVARVRPVKVSRLVDGWAVIESGLDGSEIVVTDGQLLLTDGVKVEPRDGKAPASGGSAGAMPSDAGKGA</sequence>
<feature type="domain" description="Multidrug resistance protein MdtA-like beta-barrel" evidence="11">
    <location>
        <begin position="217"/>
        <end position="297"/>
    </location>
</feature>
<dbReference type="AlphaFoldDB" id="A0A2T1HUV2"/>
<dbReference type="InterPro" id="IPR006143">
    <property type="entry name" value="RND_pump_MFP"/>
</dbReference>
<feature type="coiled-coil region" evidence="6">
    <location>
        <begin position="103"/>
        <end position="144"/>
    </location>
</feature>
<feature type="signal peptide" evidence="8">
    <location>
        <begin position="1"/>
        <end position="25"/>
    </location>
</feature>
<evidence type="ECO:0000259" key="11">
    <source>
        <dbReference type="Pfam" id="PF25944"/>
    </source>
</evidence>
<keyword evidence="5" id="KW-0472">Membrane</keyword>
<dbReference type="PANTHER" id="PTHR30469:SF36">
    <property type="entry name" value="BLL3903 PROTEIN"/>
    <property type="match status" value="1"/>
</dbReference>
<proteinExistence type="inferred from homology"/>
<evidence type="ECO:0000256" key="1">
    <source>
        <dbReference type="ARBA" id="ARBA00004236"/>
    </source>
</evidence>
<evidence type="ECO:0000259" key="9">
    <source>
        <dbReference type="Pfam" id="PF25876"/>
    </source>
</evidence>
<dbReference type="PANTHER" id="PTHR30469">
    <property type="entry name" value="MULTIDRUG RESISTANCE PROTEIN MDTA"/>
    <property type="match status" value="1"/>
</dbReference>
<evidence type="ECO:0000256" key="8">
    <source>
        <dbReference type="SAM" id="SignalP"/>
    </source>
</evidence>
<keyword evidence="8" id="KW-0732">Signal</keyword>
<keyword evidence="6" id="KW-0175">Coiled coil</keyword>
<dbReference type="GO" id="GO:0015562">
    <property type="term" value="F:efflux transmembrane transporter activity"/>
    <property type="evidence" value="ECO:0007669"/>
    <property type="project" value="TreeGrafter"/>
</dbReference>
<keyword evidence="4" id="KW-0997">Cell inner membrane</keyword>
<dbReference type="Pfam" id="PF25944">
    <property type="entry name" value="Beta-barrel_RND"/>
    <property type="match status" value="1"/>
</dbReference>
<evidence type="ECO:0000256" key="3">
    <source>
        <dbReference type="ARBA" id="ARBA00022475"/>
    </source>
</evidence>
<dbReference type="Pfam" id="PF25989">
    <property type="entry name" value="YknX_C"/>
    <property type="match status" value="1"/>
</dbReference>
<organism evidence="13 14">
    <name type="scientific">Alsobacter soli</name>
    <dbReference type="NCBI Taxonomy" id="2109933"/>
    <lineage>
        <taxon>Bacteria</taxon>
        <taxon>Pseudomonadati</taxon>
        <taxon>Pseudomonadota</taxon>
        <taxon>Alphaproteobacteria</taxon>
        <taxon>Hyphomicrobiales</taxon>
        <taxon>Alsobacteraceae</taxon>
        <taxon>Alsobacter</taxon>
    </lineage>
</organism>
<dbReference type="NCBIfam" id="TIGR01730">
    <property type="entry name" value="RND_mfp"/>
    <property type="match status" value="1"/>
</dbReference>
<dbReference type="SUPFAM" id="SSF111369">
    <property type="entry name" value="HlyD-like secretion proteins"/>
    <property type="match status" value="1"/>
</dbReference>
<evidence type="ECO:0000259" key="12">
    <source>
        <dbReference type="Pfam" id="PF25989"/>
    </source>
</evidence>
<evidence type="ECO:0000256" key="5">
    <source>
        <dbReference type="ARBA" id="ARBA00023136"/>
    </source>
</evidence>
<dbReference type="InterPro" id="IPR058624">
    <property type="entry name" value="MdtA-like_HH"/>
</dbReference>
<evidence type="ECO:0000259" key="10">
    <source>
        <dbReference type="Pfam" id="PF25917"/>
    </source>
</evidence>
<dbReference type="Gene3D" id="1.10.287.470">
    <property type="entry name" value="Helix hairpin bin"/>
    <property type="match status" value="1"/>
</dbReference>
<dbReference type="Pfam" id="PF25876">
    <property type="entry name" value="HH_MFP_RND"/>
    <property type="match status" value="1"/>
</dbReference>
<keyword evidence="14" id="KW-1185">Reference proteome</keyword>
<reference evidence="14" key="1">
    <citation type="submission" date="2018-03" db="EMBL/GenBank/DDBJ databases">
        <authorList>
            <person name="Sun L."/>
            <person name="Liu H."/>
            <person name="Chen W."/>
            <person name="Huang K."/>
            <person name="Liu W."/>
            <person name="Gao X."/>
        </authorList>
    </citation>
    <scope>NUCLEOTIDE SEQUENCE [LARGE SCALE GENOMIC DNA]</scope>
    <source>
        <strain evidence="14">SH9</strain>
    </source>
</reference>
<evidence type="ECO:0000313" key="13">
    <source>
        <dbReference type="EMBL" id="PSC05427.1"/>
    </source>
</evidence>
<dbReference type="InterPro" id="IPR058625">
    <property type="entry name" value="MdtA-like_BSH"/>
</dbReference>
<keyword evidence="3" id="KW-1003">Cell membrane</keyword>
<feature type="domain" description="Multidrug resistance protein MdtA-like alpha-helical hairpin" evidence="9">
    <location>
        <begin position="109"/>
        <end position="178"/>
    </location>
</feature>
<dbReference type="Pfam" id="PF25917">
    <property type="entry name" value="BSH_RND"/>
    <property type="match status" value="1"/>
</dbReference>
<evidence type="ECO:0000256" key="2">
    <source>
        <dbReference type="ARBA" id="ARBA00009477"/>
    </source>
</evidence>
<dbReference type="Proteomes" id="UP000239772">
    <property type="component" value="Unassembled WGS sequence"/>
</dbReference>
<dbReference type="InterPro" id="IPR058626">
    <property type="entry name" value="MdtA-like_b-barrel"/>
</dbReference>
<evidence type="ECO:0000256" key="6">
    <source>
        <dbReference type="SAM" id="Coils"/>
    </source>
</evidence>
<dbReference type="GO" id="GO:1990281">
    <property type="term" value="C:efflux pump complex"/>
    <property type="evidence" value="ECO:0007669"/>
    <property type="project" value="TreeGrafter"/>
</dbReference>
<accession>A0A2T1HUV2</accession>
<comment type="similarity">
    <text evidence="2">Belongs to the membrane fusion protein (MFP) (TC 8.A.1) family.</text>
</comment>
<dbReference type="Gene3D" id="2.40.50.100">
    <property type="match status" value="1"/>
</dbReference>
<feature type="region of interest" description="Disordered" evidence="7">
    <location>
        <begin position="368"/>
        <end position="394"/>
    </location>
</feature>
<feature type="chain" id="PRO_5015400188" evidence="8">
    <location>
        <begin position="26"/>
        <end position="394"/>
    </location>
</feature>
<dbReference type="RefSeq" id="WP_106336455.1">
    <property type="nucleotide sequence ID" value="NZ_PVZS01000008.1"/>
</dbReference>
<gene>
    <name evidence="13" type="ORF">SLNSH_09570</name>
</gene>
<evidence type="ECO:0000256" key="7">
    <source>
        <dbReference type="SAM" id="MobiDB-lite"/>
    </source>
</evidence>
<name>A0A2T1HUV2_9HYPH</name>
<comment type="caution">
    <text evidence="13">The sequence shown here is derived from an EMBL/GenBank/DDBJ whole genome shotgun (WGS) entry which is preliminary data.</text>
</comment>
<feature type="compositionally biased region" description="Low complexity" evidence="7">
    <location>
        <begin position="376"/>
        <end position="394"/>
    </location>
</feature>
<evidence type="ECO:0000256" key="4">
    <source>
        <dbReference type="ARBA" id="ARBA00022519"/>
    </source>
</evidence>
<dbReference type="OrthoDB" id="9783047at2"/>
<comment type="subcellular location">
    <subcellularLocation>
        <location evidence="1">Cell membrane</location>
    </subcellularLocation>
</comment>
<dbReference type="EMBL" id="PVZS01000008">
    <property type="protein sequence ID" value="PSC05427.1"/>
    <property type="molecule type" value="Genomic_DNA"/>
</dbReference>
<dbReference type="Gene3D" id="2.40.30.170">
    <property type="match status" value="1"/>
</dbReference>
<protein>
    <submittedName>
        <fullName evidence="13">Efflux RND transporter periplasmic adaptor subunit</fullName>
    </submittedName>
</protein>
<feature type="domain" description="Multidrug resistance protein MdtA-like barrel-sandwich hybrid" evidence="10">
    <location>
        <begin position="70"/>
        <end position="207"/>
    </location>
</feature>